<sequence>MEHYDNIRAKHSISILLGTCEWHDNFDPTWCSSLMDNTLHILDNHILNQLPYALANDHKLEDTLTKPTAHRPSLFLLVKVIGSVACEHLRIVGSALPAHSSENPYLSYISHISSTTSSSSHRWIALIAGSVVQNSHLTRQCQCKNRQVCFPNRHPALKIVSRIFSFRVRCCKIGRLSPNSNQNASNLSILVLAPASEAIVLDDTADDKGCPPVRR</sequence>
<accession>A0A9Q1KKK6</accession>
<dbReference type="Proteomes" id="UP001153076">
    <property type="component" value="Unassembled WGS sequence"/>
</dbReference>
<protein>
    <submittedName>
        <fullName evidence="1">Uncharacterized protein</fullName>
    </submittedName>
</protein>
<keyword evidence="2" id="KW-1185">Reference proteome</keyword>
<comment type="caution">
    <text evidence="1">The sequence shown here is derived from an EMBL/GenBank/DDBJ whole genome shotgun (WGS) entry which is preliminary data.</text>
</comment>
<gene>
    <name evidence="1" type="ORF">Cgig2_000828</name>
</gene>
<dbReference type="EMBL" id="JAKOGI010000095">
    <property type="protein sequence ID" value="KAJ8444549.1"/>
    <property type="molecule type" value="Genomic_DNA"/>
</dbReference>
<name>A0A9Q1KKK6_9CARY</name>
<evidence type="ECO:0000313" key="2">
    <source>
        <dbReference type="Proteomes" id="UP001153076"/>
    </source>
</evidence>
<dbReference type="AlphaFoldDB" id="A0A9Q1KKK6"/>
<reference evidence="1" key="1">
    <citation type="submission" date="2022-04" db="EMBL/GenBank/DDBJ databases">
        <title>Carnegiea gigantea Genome sequencing and assembly v2.</title>
        <authorList>
            <person name="Copetti D."/>
            <person name="Sanderson M.J."/>
            <person name="Burquez A."/>
            <person name="Wojciechowski M.F."/>
        </authorList>
    </citation>
    <scope>NUCLEOTIDE SEQUENCE</scope>
    <source>
        <strain evidence="1">SGP5-SGP5p</strain>
        <tissue evidence="1">Aerial part</tissue>
    </source>
</reference>
<organism evidence="1 2">
    <name type="scientific">Carnegiea gigantea</name>
    <dbReference type="NCBI Taxonomy" id="171969"/>
    <lineage>
        <taxon>Eukaryota</taxon>
        <taxon>Viridiplantae</taxon>
        <taxon>Streptophyta</taxon>
        <taxon>Embryophyta</taxon>
        <taxon>Tracheophyta</taxon>
        <taxon>Spermatophyta</taxon>
        <taxon>Magnoliopsida</taxon>
        <taxon>eudicotyledons</taxon>
        <taxon>Gunneridae</taxon>
        <taxon>Pentapetalae</taxon>
        <taxon>Caryophyllales</taxon>
        <taxon>Cactineae</taxon>
        <taxon>Cactaceae</taxon>
        <taxon>Cactoideae</taxon>
        <taxon>Echinocereeae</taxon>
        <taxon>Carnegiea</taxon>
    </lineage>
</organism>
<evidence type="ECO:0000313" key="1">
    <source>
        <dbReference type="EMBL" id="KAJ8444549.1"/>
    </source>
</evidence>
<proteinExistence type="predicted"/>